<dbReference type="STRING" id="3818.A0A445D3S5"/>
<dbReference type="Pfam" id="PF01554">
    <property type="entry name" value="MatE"/>
    <property type="match status" value="1"/>
</dbReference>
<dbReference type="GO" id="GO:0042910">
    <property type="term" value="F:xenobiotic transmembrane transporter activity"/>
    <property type="evidence" value="ECO:0007669"/>
    <property type="project" value="InterPro"/>
</dbReference>
<dbReference type="GO" id="GO:1990961">
    <property type="term" value="P:xenobiotic detoxification by transmembrane export across the plasma membrane"/>
    <property type="evidence" value="ECO:0007669"/>
    <property type="project" value="InterPro"/>
</dbReference>
<feature type="transmembrane region" description="Helical" evidence="6">
    <location>
        <begin position="296"/>
        <end position="318"/>
    </location>
</feature>
<accession>A0A445D3S5</accession>
<feature type="transmembrane region" description="Helical" evidence="6">
    <location>
        <begin position="223"/>
        <end position="246"/>
    </location>
</feature>
<dbReference type="GO" id="GO:0016020">
    <property type="term" value="C:membrane"/>
    <property type="evidence" value="ECO:0007669"/>
    <property type="project" value="UniProtKB-SubCell"/>
</dbReference>
<sequence length="379" mass="41737">MAYFYGQRECCQEFRKLGNYTCCAIITLIIMLFSQDPAISHAARAYCIHLIPALFGYAVLQSLIRYFQTQSMIFPMVFTSIASLCMHVPICWFLVFKSGMGHVGAALAIGISYWINVIDLGFYIQYSSACSKTKIVFSRNALLSIAEFFQYAIPSGLIFEWWSFELLTLLAGLLPNPQLETSVLSVCLNITTLHYFIPYAVGASASTRVSNELGAGNPKSAQGAVRVVVIIGIAEAFIVSTFFIFFRNIVGYAYSKDEAVVDYVASMVPLLCMSVSADSIMGTLSGVARGAGFQQIGAYVNLGAYYLVGVPLALFLGFHQLKAKGLWMGMISGSCVQVIILAVVTALTDWQKEVSFAVIVTYISMYYFVQANRNLDQKK</sequence>
<comment type="subcellular location">
    <subcellularLocation>
        <location evidence="1">Membrane</location>
        <topology evidence="1">Multi-pass membrane protein</topology>
    </subcellularLocation>
</comment>
<dbReference type="PANTHER" id="PTHR11206">
    <property type="entry name" value="MULTIDRUG RESISTANCE PROTEIN"/>
    <property type="match status" value="1"/>
</dbReference>
<evidence type="ECO:0008006" key="9">
    <source>
        <dbReference type="Google" id="ProtNLM"/>
    </source>
</evidence>
<protein>
    <recommendedName>
        <fullName evidence="9">Protein DETOXIFICATION</fullName>
    </recommendedName>
</protein>
<keyword evidence="4 6" id="KW-1133">Transmembrane helix</keyword>
<evidence type="ECO:0000256" key="4">
    <source>
        <dbReference type="ARBA" id="ARBA00022989"/>
    </source>
</evidence>
<evidence type="ECO:0000256" key="1">
    <source>
        <dbReference type="ARBA" id="ARBA00004141"/>
    </source>
</evidence>
<feature type="transmembrane region" description="Helical" evidence="6">
    <location>
        <begin position="72"/>
        <end position="95"/>
    </location>
</feature>
<keyword evidence="3 6" id="KW-0812">Transmembrane</keyword>
<evidence type="ECO:0000256" key="5">
    <source>
        <dbReference type="ARBA" id="ARBA00023136"/>
    </source>
</evidence>
<dbReference type="CDD" id="cd13132">
    <property type="entry name" value="MATE_eukaryotic"/>
    <property type="match status" value="1"/>
</dbReference>
<keyword evidence="8" id="KW-1185">Reference proteome</keyword>
<organism evidence="7 8">
    <name type="scientific">Arachis hypogaea</name>
    <name type="common">Peanut</name>
    <dbReference type="NCBI Taxonomy" id="3818"/>
    <lineage>
        <taxon>Eukaryota</taxon>
        <taxon>Viridiplantae</taxon>
        <taxon>Streptophyta</taxon>
        <taxon>Embryophyta</taxon>
        <taxon>Tracheophyta</taxon>
        <taxon>Spermatophyta</taxon>
        <taxon>Magnoliopsida</taxon>
        <taxon>eudicotyledons</taxon>
        <taxon>Gunneridae</taxon>
        <taxon>Pentapetalae</taxon>
        <taxon>rosids</taxon>
        <taxon>fabids</taxon>
        <taxon>Fabales</taxon>
        <taxon>Fabaceae</taxon>
        <taxon>Papilionoideae</taxon>
        <taxon>50 kb inversion clade</taxon>
        <taxon>dalbergioids sensu lato</taxon>
        <taxon>Dalbergieae</taxon>
        <taxon>Pterocarpus clade</taxon>
        <taxon>Arachis</taxon>
    </lineage>
</organism>
<comment type="similarity">
    <text evidence="2">Belongs to the multi antimicrobial extrusion (MATE) (TC 2.A.66.1) family.</text>
</comment>
<feature type="transmembrane region" description="Helical" evidence="6">
    <location>
        <begin position="41"/>
        <end position="60"/>
    </location>
</feature>
<feature type="transmembrane region" description="Helical" evidence="6">
    <location>
        <begin position="354"/>
        <end position="369"/>
    </location>
</feature>
<evidence type="ECO:0000256" key="3">
    <source>
        <dbReference type="ARBA" id="ARBA00022692"/>
    </source>
</evidence>
<feature type="transmembrane region" description="Helical" evidence="6">
    <location>
        <begin position="142"/>
        <end position="162"/>
    </location>
</feature>
<proteinExistence type="inferred from homology"/>
<dbReference type="InterPro" id="IPR045069">
    <property type="entry name" value="MATE_euk"/>
</dbReference>
<evidence type="ECO:0000256" key="6">
    <source>
        <dbReference type="SAM" id="Phobius"/>
    </source>
</evidence>
<feature type="transmembrane region" description="Helical" evidence="6">
    <location>
        <begin position="325"/>
        <end position="348"/>
    </location>
</feature>
<gene>
    <name evidence="7" type="ORF">Ahy_A05g023567</name>
</gene>
<feature type="transmembrane region" description="Helical" evidence="6">
    <location>
        <begin position="101"/>
        <end position="122"/>
    </location>
</feature>
<dbReference type="Proteomes" id="UP000289738">
    <property type="component" value="Chromosome A05"/>
</dbReference>
<dbReference type="NCBIfam" id="TIGR00797">
    <property type="entry name" value="matE"/>
    <property type="match status" value="1"/>
</dbReference>
<dbReference type="GO" id="GO:0015297">
    <property type="term" value="F:antiporter activity"/>
    <property type="evidence" value="ECO:0007669"/>
    <property type="project" value="InterPro"/>
</dbReference>
<name>A0A445D3S5_ARAHY</name>
<dbReference type="EMBL" id="SDMP01000005">
    <property type="protein sequence ID" value="RYR57877.1"/>
    <property type="molecule type" value="Genomic_DNA"/>
</dbReference>
<evidence type="ECO:0000313" key="7">
    <source>
        <dbReference type="EMBL" id="RYR57877.1"/>
    </source>
</evidence>
<dbReference type="InterPro" id="IPR002528">
    <property type="entry name" value="MATE_fam"/>
</dbReference>
<keyword evidence="5 6" id="KW-0472">Membrane</keyword>
<evidence type="ECO:0000313" key="8">
    <source>
        <dbReference type="Proteomes" id="UP000289738"/>
    </source>
</evidence>
<dbReference type="AlphaFoldDB" id="A0A445D3S5"/>
<reference evidence="7 8" key="1">
    <citation type="submission" date="2019-01" db="EMBL/GenBank/DDBJ databases">
        <title>Sequencing of cultivated peanut Arachis hypogaea provides insights into genome evolution and oil improvement.</title>
        <authorList>
            <person name="Chen X."/>
        </authorList>
    </citation>
    <scope>NUCLEOTIDE SEQUENCE [LARGE SCALE GENOMIC DNA]</scope>
    <source>
        <strain evidence="8">cv. Fuhuasheng</strain>
        <tissue evidence="7">Leaves</tissue>
    </source>
</reference>
<comment type="caution">
    <text evidence="7">The sequence shown here is derived from an EMBL/GenBank/DDBJ whole genome shotgun (WGS) entry which is preliminary data.</text>
</comment>
<evidence type="ECO:0000256" key="2">
    <source>
        <dbReference type="ARBA" id="ARBA00010199"/>
    </source>
</evidence>
<feature type="transmembrane region" description="Helical" evidence="6">
    <location>
        <begin position="17"/>
        <end position="35"/>
    </location>
</feature>